<evidence type="ECO:0000259" key="2">
    <source>
        <dbReference type="PROSITE" id="PS50885"/>
    </source>
</evidence>
<accession>A0A6N0HZ31</accession>
<dbReference type="GO" id="GO:0007165">
    <property type="term" value="P:signal transduction"/>
    <property type="evidence" value="ECO:0007669"/>
    <property type="project" value="InterPro"/>
</dbReference>
<reference evidence="4 5" key="1">
    <citation type="submission" date="2020-05" db="EMBL/GenBank/DDBJ databases">
        <title>Horizontal transmission and recombination maintain forever young bacterial symbiont genomes.</title>
        <authorList>
            <person name="Russell S.L."/>
            <person name="Pepper-Tunick E."/>
            <person name="Svedberg J."/>
            <person name="Byrne A."/>
            <person name="Ruelas Castillo J."/>
            <person name="Vollmers C."/>
            <person name="Beinart R.A."/>
            <person name="Corbett-Detig R."/>
        </authorList>
    </citation>
    <scope>NUCLEOTIDE SEQUENCE [LARGE SCALE GENOMIC DNA]</scope>
    <source>
        <strain evidence="4">Santa_Monica_outfall</strain>
    </source>
</reference>
<evidence type="ECO:0000259" key="3">
    <source>
        <dbReference type="PROSITE" id="PS51832"/>
    </source>
</evidence>
<dbReference type="RefSeq" id="WP_174673518.1">
    <property type="nucleotide sequence ID" value="NZ_CP054491.1"/>
</dbReference>
<dbReference type="Pfam" id="PF00672">
    <property type="entry name" value="HAMP"/>
    <property type="match status" value="1"/>
</dbReference>
<dbReference type="InterPro" id="IPR037522">
    <property type="entry name" value="HD_GYP_dom"/>
</dbReference>
<dbReference type="PANTHER" id="PTHR43155">
    <property type="entry name" value="CYCLIC DI-GMP PHOSPHODIESTERASE PA4108-RELATED"/>
    <property type="match status" value="1"/>
</dbReference>
<dbReference type="PROSITE" id="PS51832">
    <property type="entry name" value="HD_GYP"/>
    <property type="match status" value="1"/>
</dbReference>
<dbReference type="CDD" id="cd18773">
    <property type="entry name" value="PDC1_HK_sensor"/>
    <property type="match status" value="1"/>
</dbReference>
<name>A0A6N0HZ31_9GAMM</name>
<dbReference type="InterPro" id="IPR029151">
    <property type="entry name" value="Sensor-like_sf"/>
</dbReference>
<dbReference type="InterPro" id="IPR003607">
    <property type="entry name" value="HD/PDEase_dom"/>
</dbReference>
<keyword evidence="1" id="KW-0472">Membrane</keyword>
<dbReference type="Proteomes" id="UP000509658">
    <property type="component" value="Chromosome"/>
</dbReference>
<proteinExistence type="predicted"/>
<dbReference type="CDD" id="cd06225">
    <property type="entry name" value="HAMP"/>
    <property type="match status" value="1"/>
</dbReference>
<feature type="transmembrane region" description="Helical" evidence="1">
    <location>
        <begin position="163"/>
        <end position="180"/>
    </location>
</feature>
<keyword evidence="1" id="KW-0812">Transmembrane</keyword>
<organism evidence="4 5">
    <name type="scientific">Candidatus Reidiella endopervernicosa</name>
    <dbReference type="NCBI Taxonomy" id="2738883"/>
    <lineage>
        <taxon>Bacteria</taxon>
        <taxon>Pseudomonadati</taxon>
        <taxon>Pseudomonadota</taxon>
        <taxon>Gammaproteobacteria</taxon>
        <taxon>Candidatus Reidiella</taxon>
    </lineage>
</organism>
<evidence type="ECO:0000256" key="1">
    <source>
        <dbReference type="SAM" id="Phobius"/>
    </source>
</evidence>
<dbReference type="Gene3D" id="1.10.3210.10">
    <property type="entry name" value="Hypothetical protein af1432"/>
    <property type="match status" value="1"/>
</dbReference>
<dbReference type="KEGG" id="rev:HUE57_16025"/>
<keyword evidence="1" id="KW-1133">Transmembrane helix</keyword>
<evidence type="ECO:0000313" key="4">
    <source>
        <dbReference type="EMBL" id="QKQ27628.1"/>
    </source>
</evidence>
<protein>
    <submittedName>
        <fullName evidence="4">HD domain-containing protein</fullName>
    </submittedName>
</protein>
<dbReference type="AlphaFoldDB" id="A0A6N0HZ31"/>
<dbReference type="SUPFAM" id="SSF109604">
    <property type="entry name" value="HD-domain/PDEase-like"/>
    <property type="match status" value="1"/>
</dbReference>
<dbReference type="EMBL" id="CP054491">
    <property type="protein sequence ID" value="QKQ27628.1"/>
    <property type="molecule type" value="Genomic_DNA"/>
</dbReference>
<dbReference type="SMART" id="SM00304">
    <property type="entry name" value="HAMP"/>
    <property type="match status" value="1"/>
</dbReference>
<dbReference type="PROSITE" id="PS50885">
    <property type="entry name" value="HAMP"/>
    <property type="match status" value="1"/>
</dbReference>
<dbReference type="InterPro" id="IPR003660">
    <property type="entry name" value="HAMP_dom"/>
</dbReference>
<evidence type="ECO:0000313" key="5">
    <source>
        <dbReference type="Proteomes" id="UP000509658"/>
    </source>
</evidence>
<dbReference type="SMART" id="SM00471">
    <property type="entry name" value="HDc"/>
    <property type="match status" value="1"/>
</dbReference>
<dbReference type="PANTHER" id="PTHR43155:SF2">
    <property type="entry name" value="CYCLIC DI-GMP PHOSPHODIESTERASE PA4108"/>
    <property type="match status" value="1"/>
</dbReference>
<dbReference type="GO" id="GO:0008081">
    <property type="term" value="F:phosphoric diester hydrolase activity"/>
    <property type="evidence" value="ECO:0007669"/>
    <property type="project" value="UniProtKB-ARBA"/>
</dbReference>
<feature type="domain" description="HD-GYP" evidence="3">
    <location>
        <begin position="238"/>
        <end position="434"/>
    </location>
</feature>
<dbReference type="GO" id="GO:0016020">
    <property type="term" value="C:membrane"/>
    <property type="evidence" value="ECO:0007669"/>
    <property type="project" value="InterPro"/>
</dbReference>
<dbReference type="Gene3D" id="6.10.340.10">
    <property type="match status" value="1"/>
</dbReference>
<dbReference type="CDD" id="cd00077">
    <property type="entry name" value="HDc"/>
    <property type="match status" value="1"/>
</dbReference>
<dbReference type="Pfam" id="PF13487">
    <property type="entry name" value="HD_5"/>
    <property type="match status" value="1"/>
</dbReference>
<dbReference type="SUPFAM" id="SSF103190">
    <property type="entry name" value="Sensory domain-like"/>
    <property type="match status" value="1"/>
</dbReference>
<sequence length="442" mass="50131">MWRSEVVLEGAFLDQTKREALVFLLGIEHEIGKLDEPLNRKALQQVIDQTIQRDQLDLLNFSIYALYIFNADGQILAHSKPGKYPLKQIDGTKAAVFQQGEISLGEEVEYARDPVTGIEIPKADIIIPLHHNGKVIAAVEVEINLEATIKRIQQFDDRYERELVTVFAICFIILLLFLWWEIHRLLIHPIQSLGAVTEKIAAGELSSREEQLGRDELGDLGRSVNRMADSIEQLFTEQEEAYLQMLQSLAKALEAKDAYTATHSGRVSKFSVQLGRRLGLDKDELKLLKQGALMHDLGKIGIAEQILNKPAPLDDAEYEEMQRHPTLTANIMRPLKRFKEFAEIAAWHHERWDGNGYPDGLKGEQIPLLARIVAIADTWDAMTGDRVYRKGMTPEKALSIIESEFDSGQWDPELVRVFVAMMRGDLEARHEVEEDMFGESPA</sequence>
<keyword evidence="5" id="KW-1185">Reference proteome</keyword>
<feature type="domain" description="HAMP" evidence="2">
    <location>
        <begin position="184"/>
        <end position="236"/>
    </location>
</feature>
<dbReference type="SUPFAM" id="SSF158472">
    <property type="entry name" value="HAMP domain-like"/>
    <property type="match status" value="1"/>
</dbReference>
<gene>
    <name evidence="4" type="ORF">HUE57_16025</name>
</gene>